<name>A0A2S9QQT3_9MICO</name>
<sequence length="304" mass="33028">MEDVEEVGATVWQSIGDFLTTYQRPLLIVLIVVLAVLINWLLRRLLMRTVTRIVSGVKRAQNVDTTSEMQAAPYVNARAVQRTRTLGAVGRHIISWTVVVVALILVLGQLGVNLGALLTSAGIVAAGLAFGAQNVVKDILNGIFMVFEDQLGVGDWVTVGEISGTVEDVGIRVTQVRGIDGTLWFVRNGEILTLGNASQGWGRALIDITVEADADLDEVERVALASARSLMERPETARKIMGAPEVWGVESAFGDRVTMRLAMRTRPEAQWAVQRALRPVLVRNFAEAGIQLATELPHFPGGNK</sequence>
<comment type="similarity">
    <text evidence="2">Belongs to the MscS (TC 1.A.23) family.</text>
</comment>
<dbReference type="RefSeq" id="WP_245907305.1">
    <property type="nucleotide sequence ID" value="NZ_MWZD01000013.1"/>
</dbReference>
<dbReference type="Pfam" id="PF00924">
    <property type="entry name" value="MS_channel_2nd"/>
    <property type="match status" value="1"/>
</dbReference>
<dbReference type="Gene3D" id="3.30.70.100">
    <property type="match status" value="1"/>
</dbReference>
<dbReference type="Pfam" id="PF21082">
    <property type="entry name" value="MS_channel_3rd"/>
    <property type="match status" value="1"/>
</dbReference>
<dbReference type="Gene3D" id="2.30.30.60">
    <property type="match status" value="1"/>
</dbReference>
<dbReference type="PANTHER" id="PTHR30460:SF0">
    <property type="entry name" value="MODERATE CONDUCTANCE MECHANOSENSITIVE CHANNEL YBIO"/>
    <property type="match status" value="1"/>
</dbReference>
<dbReference type="Pfam" id="PF21088">
    <property type="entry name" value="MS_channel_1st"/>
    <property type="match status" value="1"/>
</dbReference>
<proteinExistence type="inferred from homology"/>
<reference evidence="11 12" key="1">
    <citation type="journal article" date="2017" name="New Microbes New Infect">
        <title>Genome sequence of 'Leucobacter massiliensis' sp. nov. isolated from human pharynx after travel to the 2014 Hajj.</title>
        <authorList>
            <person name="Leangapichart T."/>
            <person name="Gautret P."/>
            <person name="Nguyen T.T."/>
            <person name="Armstrong N."/>
            <person name="Rolain J.M."/>
        </authorList>
    </citation>
    <scope>NUCLEOTIDE SEQUENCE [LARGE SCALE GENOMIC DNA]</scope>
    <source>
        <strain evidence="11 12">122RC15</strain>
    </source>
</reference>
<dbReference type="Proteomes" id="UP000238650">
    <property type="component" value="Unassembled WGS sequence"/>
</dbReference>
<protein>
    <submittedName>
        <fullName evidence="11">Small-conductance mechanosensitive channel</fullName>
    </submittedName>
</protein>
<organism evidence="11 12">
    <name type="scientific">Leucobacter massiliensis</name>
    <dbReference type="NCBI Taxonomy" id="1686285"/>
    <lineage>
        <taxon>Bacteria</taxon>
        <taxon>Bacillati</taxon>
        <taxon>Actinomycetota</taxon>
        <taxon>Actinomycetes</taxon>
        <taxon>Micrococcales</taxon>
        <taxon>Microbacteriaceae</taxon>
        <taxon>Leucobacter</taxon>
    </lineage>
</organism>
<dbReference type="InterPro" id="IPR011066">
    <property type="entry name" value="MscS_channel_C_sf"/>
</dbReference>
<dbReference type="SUPFAM" id="SSF82861">
    <property type="entry name" value="Mechanosensitive channel protein MscS (YggB), transmembrane region"/>
    <property type="match status" value="1"/>
</dbReference>
<feature type="transmembrane region" description="Helical" evidence="7">
    <location>
        <begin position="22"/>
        <end position="42"/>
    </location>
</feature>
<dbReference type="InterPro" id="IPR011014">
    <property type="entry name" value="MscS_channel_TM-2"/>
</dbReference>
<evidence type="ECO:0000259" key="9">
    <source>
        <dbReference type="Pfam" id="PF21082"/>
    </source>
</evidence>
<evidence type="ECO:0000256" key="5">
    <source>
        <dbReference type="ARBA" id="ARBA00022989"/>
    </source>
</evidence>
<evidence type="ECO:0000256" key="7">
    <source>
        <dbReference type="SAM" id="Phobius"/>
    </source>
</evidence>
<dbReference type="EMBL" id="MWZD01000013">
    <property type="protein sequence ID" value="PRI11963.1"/>
    <property type="molecule type" value="Genomic_DNA"/>
</dbReference>
<feature type="transmembrane region" description="Helical" evidence="7">
    <location>
        <begin position="114"/>
        <end position="136"/>
    </location>
</feature>
<dbReference type="InterPro" id="IPR049142">
    <property type="entry name" value="MS_channel_1st"/>
</dbReference>
<evidence type="ECO:0000256" key="6">
    <source>
        <dbReference type="ARBA" id="ARBA00023136"/>
    </source>
</evidence>
<dbReference type="AlphaFoldDB" id="A0A2S9QQT3"/>
<comment type="subcellular location">
    <subcellularLocation>
        <location evidence="1">Cell membrane</location>
        <topology evidence="1">Multi-pass membrane protein</topology>
    </subcellularLocation>
</comment>
<feature type="transmembrane region" description="Helical" evidence="7">
    <location>
        <begin position="88"/>
        <end position="108"/>
    </location>
</feature>
<evidence type="ECO:0000259" key="10">
    <source>
        <dbReference type="Pfam" id="PF21088"/>
    </source>
</evidence>
<dbReference type="InterPro" id="IPR045276">
    <property type="entry name" value="YbiO_bact"/>
</dbReference>
<comment type="caution">
    <text evidence="11">The sequence shown here is derived from an EMBL/GenBank/DDBJ whole genome shotgun (WGS) entry which is preliminary data.</text>
</comment>
<evidence type="ECO:0000256" key="2">
    <source>
        <dbReference type="ARBA" id="ARBA00008017"/>
    </source>
</evidence>
<evidence type="ECO:0000256" key="3">
    <source>
        <dbReference type="ARBA" id="ARBA00022475"/>
    </source>
</evidence>
<keyword evidence="12" id="KW-1185">Reference proteome</keyword>
<evidence type="ECO:0000259" key="8">
    <source>
        <dbReference type="Pfam" id="PF00924"/>
    </source>
</evidence>
<feature type="domain" description="Mechanosensitive ion channel MscS C-terminal" evidence="9">
    <location>
        <begin position="206"/>
        <end position="291"/>
    </location>
</feature>
<dbReference type="InterPro" id="IPR023408">
    <property type="entry name" value="MscS_beta-dom_sf"/>
</dbReference>
<dbReference type="SUPFAM" id="SSF82689">
    <property type="entry name" value="Mechanosensitive channel protein MscS (YggB), C-terminal domain"/>
    <property type="match status" value="1"/>
</dbReference>
<keyword evidence="5 7" id="KW-1133">Transmembrane helix</keyword>
<evidence type="ECO:0000256" key="1">
    <source>
        <dbReference type="ARBA" id="ARBA00004651"/>
    </source>
</evidence>
<feature type="domain" description="Mechanosensitive ion channel MscS" evidence="8">
    <location>
        <begin position="134"/>
        <end position="193"/>
    </location>
</feature>
<dbReference type="FunFam" id="2.30.30.60:FF:000001">
    <property type="entry name" value="MscS Mechanosensitive ion channel"/>
    <property type="match status" value="1"/>
</dbReference>
<dbReference type="SUPFAM" id="SSF50182">
    <property type="entry name" value="Sm-like ribonucleoproteins"/>
    <property type="match status" value="1"/>
</dbReference>
<dbReference type="InterPro" id="IPR006685">
    <property type="entry name" value="MscS_channel_2nd"/>
</dbReference>
<evidence type="ECO:0000313" key="11">
    <source>
        <dbReference type="EMBL" id="PRI11963.1"/>
    </source>
</evidence>
<dbReference type="Gene3D" id="1.10.287.1260">
    <property type="match status" value="1"/>
</dbReference>
<keyword evidence="6 7" id="KW-0472">Membrane</keyword>
<keyword evidence="3" id="KW-1003">Cell membrane</keyword>
<gene>
    <name evidence="11" type="ORF">B4915_02505</name>
</gene>
<feature type="domain" description="Mechanosensitive ion channel transmembrane helices 2/3" evidence="10">
    <location>
        <begin position="95"/>
        <end position="133"/>
    </location>
</feature>
<dbReference type="GO" id="GO:0005886">
    <property type="term" value="C:plasma membrane"/>
    <property type="evidence" value="ECO:0007669"/>
    <property type="project" value="UniProtKB-SubCell"/>
</dbReference>
<evidence type="ECO:0000256" key="4">
    <source>
        <dbReference type="ARBA" id="ARBA00022692"/>
    </source>
</evidence>
<dbReference type="PANTHER" id="PTHR30460">
    <property type="entry name" value="MODERATE CONDUCTANCE MECHANOSENSITIVE CHANNEL YBIO"/>
    <property type="match status" value="1"/>
</dbReference>
<dbReference type="InterPro" id="IPR010920">
    <property type="entry name" value="LSM_dom_sf"/>
</dbReference>
<evidence type="ECO:0000313" key="12">
    <source>
        <dbReference type="Proteomes" id="UP000238650"/>
    </source>
</evidence>
<keyword evidence="4 7" id="KW-0812">Transmembrane</keyword>
<accession>A0A2S9QQT3</accession>
<dbReference type="GO" id="GO:0008381">
    <property type="term" value="F:mechanosensitive monoatomic ion channel activity"/>
    <property type="evidence" value="ECO:0007669"/>
    <property type="project" value="InterPro"/>
</dbReference>
<dbReference type="InterPro" id="IPR049278">
    <property type="entry name" value="MS_channel_C"/>
</dbReference>